<keyword evidence="2" id="KW-1185">Reference proteome</keyword>
<organism evidence="1 2">
    <name type="scientific">Plakobranchus ocellatus</name>
    <dbReference type="NCBI Taxonomy" id="259542"/>
    <lineage>
        <taxon>Eukaryota</taxon>
        <taxon>Metazoa</taxon>
        <taxon>Spiralia</taxon>
        <taxon>Lophotrochozoa</taxon>
        <taxon>Mollusca</taxon>
        <taxon>Gastropoda</taxon>
        <taxon>Heterobranchia</taxon>
        <taxon>Euthyneura</taxon>
        <taxon>Panpulmonata</taxon>
        <taxon>Sacoglossa</taxon>
        <taxon>Placobranchoidea</taxon>
        <taxon>Plakobranchidae</taxon>
        <taxon>Plakobranchus</taxon>
    </lineage>
</organism>
<name>A0AAV4CKQ6_9GAST</name>
<evidence type="ECO:0000313" key="2">
    <source>
        <dbReference type="Proteomes" id="UP000735302"/>
    </source>
</evidence>
<reference evidence="1 2" key="1">
    <citation type="journal article" date="2021" name="Elife">
        <title>Chloroplast acquisition without the gene transfer in kleptoplastic sea slugs, Plakobranchus ocellatus.</title>
        <authorList>
            <person name="Maeda T."/>
            <person name="Takahashi S."/>
            <person name="Yoshida T."/>
            <person name="Shimamura S."/>
            <person name="Takaki Y."/>
            <person name="Nagai Y."/>
            <person name="Toyoda A."/>
            <person name="Suzuki Y."/>
            <person name="Arimoto A."/>
            <person name="Ishii H."/>
            <person name="Satoh N."/>
            <person name="Nishiyama T."/>
            <person name="Hasebe M."/>
            <person name="Maruyama T."/>
            <person name="Minagawa J."/>
            <person name="Obokata J."/>
            <person name="Shigenobu S."/>
        </authorList>
    </citation>
    <scope>NUCLEOTIDE SEQUENCE [LARGE SCALE GENOMIC DNA]</scope>
</reference>
<dbReference type="EMBL" id="BLXT01006579">
    <property type="protein sequence ID" value="GFO32322.1"/>
    <property type="molecule type" value="Genomic_DNA"/>
</dbReference>
<gene>
    <name evidence="1" type="ORF">PoB_005882700</name>
</gene>
<evidence type="ECO:0000313" key="1">
    <source>
        <dbReference type="EMBL" id="GFO32322.1"/>
    </source>
</evidence>
<comment type="caution">
    <text evidence="1">The sequence shown here is derived from an EMBL/GenBank/DDBJ whole genome shotgun (WGS) entry which is preliminary data.</text>
</comment>
<accession>A0AAV4CKQ6</accession>
<sequence length="97" mass="11501">MGAISHFDPKYFMVNAYFSSEQNPFLHNEFYLGFYFLTQVRFLAKVDWRTDFQYPCWGIFAKAGWRTGFRYPWWGILAEADWSTGFSSRLDGTKPIT</sequence>
<dbReference type="Proteomes" id="UP000735302">
    <property type="component" value="Unassembled WGS sequence"/>
</dbReference>
<protein>
    <submittedName>
        <fullName evidence="1">Uncharacterized protein</fullName>
    </submittedName>
</protein>
<proteinExistence type="predicted"/>
<dbReference type="AlphaFoldDB" id="A0AAV4CKQ6"/>